<sequence>MAEESAVSYWEKYGHVVFDSTQQAVLMSCVLRFKPLANTHTHVRAQSDPGRKALASGNNGSAGGQGGNGGNGGAGAGHGNGGAVGLAHQPSEEGFVNRRFSFTIRGDKRASRV</sequence>
<comment type="caution">
    <text evidence="1">The sequence shown here is derived from an EMBL/GenBank/DDBJ whole genome shotgun (WGS) entry which is preliminary data.</text>
</comment>
<keyword evidence="2" id="KW-1185">Reference proteome</keyword>
<protein>
    <submittedName>
        <fullName evidence="1">Uncharacterized protein</fullName>
    </submittedName>
</protein>
<dbReference type="EMBL" id="MU268937">
    <property type="protein sequence ID" value="KAH7903487.1"/>
    <property type="molecule type" value="Genomic_DNA"/>
</dbReference>
<proteinExistence type="predicted"/>
<dbReference type="Proteomes" id="UP000790377">
    <property type="component" value="Unassembled WGS sequence"/>
</dbReference>
<evidence type="ECO:0000313" key="2">
    <source>
        <dbReference type="Proteomes" id="UP000790377"/>
    </source>
</evidence>
<evidence type="ECO:0000313" key="1">
    <source>
        <dbReference type="EMBL" id="KAH7903487.1"/>
    </source>
</evidence>
<gene>
    <name evidence="1" type="ORF">BJ138DRAFT_1168083</name>
</gene>
<accession>A0ACB7ZS09</accession>
<organism evidence="1 2">
    <name type="scientific">Hygrophoropsis aurantiaca</name>
    <dbReference type="NCBI Taxonomy" id="72124"/>
    <lineage>
        <taxon>Eukaryota</taxon>
        <taxon>Fungi</taxon>
        <taxon>Dikarya</taxon>
        <taxon>Basidiomycota</taxon>
        <taxon>Agaricomycotina</taxon>
        <taxon>Agaricomycetes</taxon>
        <taxon>Agaricomycetidae</taxon>
        <taxon>Boletales</taxon>
        <taxon>Coniophorineae</taxon>
        <taxon>Hygrophoropsidaceae</taxon>
        <taxon>Hygrophoropsis</taxon>
    </lineage>
</organism>
<reference evidence="1" key="1">
    <citation type="journal article" date="2021" name="New Phytol.">
        <title>Evolutionary innovations through gain and loss of genes in the ectomycorrhizal Boletales.</title>
        <authorList>
            <person name="Wu G."/>
            <person name="Miyauchi S."/>
            <person name="Morin E."/>
            <person name="Kuo A."/>
            <person name="Drula E."/>
            <person name="Varga T."/>
            <person name="Kohler A."/>
            <person name="Feng B."/>
            <person name="Cao Y."/>
            <person name="Lipzen A."/>
            <person name="Daum C."/>
            <person name="Hundley H."/>
            <person name="Pangilinan J."/>
            <person name="Johnson J."/>
            <person name="Barry K."/>
            <person name="LaButti K."/>
            <person name="Ng V."/>
            <person name="Ahrendt S."/>
            <person name="Min B."/>
            <person name="Choi I.G."/>
            <person name="Park H."/>
            <person name="Plett J.M."/>
            <person name="Magnuson J."/>
            <person name="Spatafora J.W."/>
            <person name="Nagy L.G."/>
            <person name="Henrissat B."/>
            <person name="Grigoriev I.V."/>
            <person name="Yang Z.L."/>
            <person name="Xu J."/>
            <person name="Martin F.M."/>
        </authorList>
    </citation>
    <scope>NUCLEOTIDE SEQUENCE</scope>
    <source>
        <strain evidence="1">ATCC 28755</strain>
    </source>
</reference>
<name>A0ACB7ZS09_9AGAM</name>